<dbReference type="GO" id="GO:0006139">
    <property type="term" value="P:nucleobase-containing compound metabolic process"/>
    <property type="evidence" value="ECO:0007669"/>
    <property type="project" value="InterPro"/>
</dbReference>
<evidence type="ECO:0000256" key="3">
    <source>
        <dbReference type="SAM" id="MobiDB-lite"/>
    </source>
</evidence>
<dbReference type="GO" id="GO:0005634">
    <property type="term" value="C:nucleus"/>
    <property type="evidence" value="ECO:0007669"/>
    <property type="project" value="TreeGrafter"/>
</dbReference>
<feature type="region of interest" description="Disordered" evidence="3">
    <location>
        <begin position="67"/>
        <end position="110"/>
    </location>
</feature>
<evidence type="ECO:0000256" key="2">
    <source>
        <dbReference type="ARBA" id="ARBA00022801"/>
    </source>
</evidence>
<dbReference type="GO" id="GO:0008408">
    <property type="term" value="F:3'-5' exonuclease activity"/>
    <property type="evidence" value="ECO:0007669"/>
    <property type="project" value="InterPro"/>
</dbReference>
<evidence type="ECO:0000256" key="1">
    <source>
        <dbReference type="ARBA" id="ARBA00022722"/>
    </source>
</evidence>
<reference evidence="5 6" key="1">
    <citation type="journal article" date="2020" name="Genomics">
        <title>Complete, high-quality genomes from long-read metagenomic sequencing of two wolf lichen thalli reveals enigmatic genome architecture.</title>
        <authorList>
            <person name="McKenzie S.K."/>
            <person name="Walston R.F."/>
            <person name="Allen J.L."/>
        </authorList>
    </citation>
    <scope>NUCLEOTIDE SEQUENCE [LARGE SCALE GENOMIC DNA]</scope>
    <source>
        <strain evidence="5">WasteWater1</strain>
    </source>
</reference>
<feature type="region of interest" description="Disordered" evidence="3">
    <location>
        <begin position="1"/>
        <end position="36"/>
    </location>
</feature>
<gene>
    <name evidence="5" type="ORF">HO133_008814</name>
</gene>
<dbReference type="CDD" id="cd06141">
    <property type="entry name" value="WRN_exo"/>
    <property type="match status" value="1"/>
</dbReference>
<feature type="compositionally biased region" description="Polar residues" evidence="3">
    <location>
        <begin position="67"/>
        <end position="78"/>
    </location>
</feature>
<dbReference type="EMBL" id="JACCJB010000005">
    <property type="protein sequence ID" value="KAF6227370.1"/>
    <property type="molecule type" value="Genomic_DNA"/>
</dbReference>
<feature type="compositionally biased region" description="Polar residues" evidence="3">
    <location>
        <begin position="1"/>
        <end position="12"/>
    </location>
</feature>
<sequence length="621" mass="69255">MLRQQRLASNVSRRAARPLLMMSTDAAPDRSSRRDTPAVLKVMPSAAVSRPGSDRTWDSFHGITFASSHESTPSQSASHLIHGPLSQGTSSQIWTEPPTQQRIESRDEHRDGCENIVSTKSTMHMLQTQLGCATKSPGSNDDGHSPESAHFERCPPSNDETFRSPLGFHIPEVKLRNALLAEPTSTASYWHYTLYQGPGGDKDKVKVHYCKNKENTEKIAQLFLDEKVIGFDIEWTPNSSATDGITKNVALIQIASEERVLLAHIARYPNAATSEKAQQIEDFVAPSLKEIMESSSISKVGVAIKADCTRLRKFLRIDSHGLFELSHLYKLVKFSSGNVKKISKTLVSLKQQVQEHLQLPLDKGDVRTSDWSNSQDLTYQQTQYAASDSYAALQLYYILEAKRRALEPTPPRPAHAELNLPIRLANGQRVESFDEASESIEEGSTDAASNTFFFLEDDFQKLAIEESASLYPQLPASSVSSSSSIPSLDSRPPPSSKSLFAIPSKEELAPEIVEANASVTEYIEARPTAIKMKPNKAHLRAYYLWEKNSMESNVIAALLRVELSTVAVYILQAIKVEHFRFGEKRARMLVPLAPKALRDDFETMISTRIRKWNDDAREKGQ</sequence>
<feature type="compositionally biased region" description="Polar residues" evidence="3">
    <location>
        <begin position="86"/>
        <end position="102"/>
    </location>
</feature>
<feature type="region of interest" description="Disordered" evidence="3">
    <location>
        <begin position="474"/>
        <end position="496"/>
    </location>
</feature>
<dbReference type="InterPro" id="IPR012337">
    <property type="entry name" value="RNaseH-like_sf"/>
</dbReference>
<organism evidence="5 6">
    <name type="scientific">Letharia lupina</name>
    <dbReference type="NCBI Taxonomy" id="560253"/>
    <lineage>
        <taxon>Eukaryota</taxon>
        <taxon>Fungi</taxon>
        <taxon>Dikarya</taxon>
        <taxon>Ascomycota</taxon>
        <taxon>Pezizomycotina</taxon>
        <taxon>Lecanoromycetes</taxon>
        <taxon>OSLEUM clade</taxon>
        <taxon>Lecanoromycetidae</taxon>
        <taxon>Lecanorales</taxon>
        <taxon>Lecanorineae</taxon>
        <taxon>Parmeliaceae</taxon>
        <taxon>Letharia</taxon>
    </lineage>
</organism>
<dbReference type="InterPro" id="IPR051132">
    <property type="entry name" value="3-5_Exonuclease_domain"/>
</dbReference>
<keyword evidence="2" id="KW-0378">Hydrolase</keyword>
<dbReference type="Proteomes" id="UP000593566">
    <property type="component" value="Unassembled WGS sequence"/>
</dbReference>
<dbReference type="InterPro" id="IPR036397">
    <property type="entry name" value="RNaseH_sf"/>
</dbReference>
<feature type="compositionally biased region" description="Basic and acidic residues" evidence="3">
    <location>
        <begin position="27"/>
        <end position="36"/>
    </location>
</feature>
<accession>A0A8H6CPB2</accession>
<dbReference type="SUPFAM" id="SSF53098">
    <property type="entry name" value="Ribonuclease H-like"/>
    <property type="match status" value="1"/>
</dbReference>
<feature type="region of interest" description="Disordered" evidence="3">
    <location>
        <begin position="132"/>
        <end position="155"/>
    </location>
</feature>
<evidence type="ECO:0000313" key="5">
    <source>
        <dbReference type="EMBL" id="KAF6227370.1"/>
    </source>
</evidence>
<dbReference type="InterPro" id="IPR002562">
    <property type="entry name" value="3'-5'_exonuclease_dom"/>
</dbReference>
<dbReference type="AlphaFoldDB" id="A0A8H6CPB2"/>
<keyword evidence="6" id="KW-1185">Reference proteome</keyword>
<feature type="domain" description="3'-5' exonuclease" evidence="4">
    <location>
        <begin position="207"/>
        <end position="404"/>
    </location>
</feature>
<keyword evidence="1" id="KW-0540">Nuclease</keyword>
<dbReference type="RefSeq" id="XP_037155678.1">
    <property type="nucleotide sequence ID" value="XM_037299677.1"/>
</dbReference>
<dbReference type="GeneID" id="59337209"/>
<comment type="caution">
    <text evidence="5">The sequence shown here is derived from an EMBL/GenBank/DDBJ whole genome shotgun (WGS) entry which is preliminary data.</text>
</comment>
<dbReference type="Pfam" id="PF01612">
    <property type="entry name" value="DNA_pol_A_exo1"/>
    <property type="match status" value="1"/>
</dbReference>
<dbReference type="PANTHER" id="PTHR13620">
    <property type="entry name" value="3-5 EXONUCLEASE"/>
    <property type="match status" value="1"/>
</dbReference>
<name>A0A8H6CPB2_9LECA</name>
<feature type="compositionally biased region" description="Basic and acidic residues" evidence="3">
    <location>
        <begin position="141"/>
        <end position="153"/>
    </location>
</feature>
<dbReference type="Gene3D" id="3.30.420.10">
    <property type="entry name" value="Ribonuclease H-like superfamily/Ribonuclease H"/>
    <property type="match status" value="1"/>
</dbReference>
<dbReference type="GO" id="GO:0003676">
    <property type="term" value="F:nucleic acid binding"/>
    <property type="evidence" value="ECO:0007669"/>
    <property type="project" value="InterPro"/>
</dbReference>
<dbReference type="SMART" id="SM00474">
    <property type="entry name" value="35EXOc"/>
    <property type="match status" value="1"/>
</dbReference>
<proteinExistence type="predicted"/>
<evidence type="ECO:0000313" key="6">
    <source>
        <dbReference type="Proteomes" id="UP000593566"/>
    </source>
</evidence>
<feature type="compositionally biased region" description="Low complexity" evidence="3">
    <location>
        <begin position="474"/>
        <end position="490"/>
    </location>
</feature>
<protein>
    <recommendedName>
        <fullName evidence="4">3'-5' exonuclease domain-containing protein</fullName>
    </recommendedName>
</protein>
<evidence type="ECO:0000259" key="4">
    <source>
        <dbReference type="SMART" id="SM00474"/>
    </source>
</evidence>
<dbReference type="GO" id="GO:0005737">
    <property type="term" value="C:cytoplasm"/>
    <property type="evidence" value="ECO:0007669"/>
    <property type="project" value="TreeGrafter"/>
</dbReference>
<dbReference type="PANTHER" id="PTHR13620:SF104">
    <property type="entry name" value="EXONUCLEASE 3'-5' DOMAIN-CONTAINING PROTEIN 2"/>
    <property type="match status" value="1"/>
</dbReference>